<evidence type="ECO:0000256" key="1">
    <source>
        <dbReference type="ARBA" id="ARBA00023015"/>
    </source>
</evidence>
<dbReference type="Pfam" id="PF21943">
    <property type="entry name" value="TetR_C_46"/>
    <property type="match status" value="1"/>
</dbReference>
<feature type="domain" description="HTH tetR-type" evidence="5">
    <location>
        <begin position="9"/>
        <end position="70"/>
    </location>
</feature>
<keyword evidence="2 4" id="KW-0238">DNA-binding</keyword>
<name>A0ABW3HIZ3_9GAMM</name>
<dbReference type="Pfam" id="PF00440">
    <property type="entry name" value="TetR_N"/>
    <property type="match status" value="1"/>
</dbReference>
<dbReference type="InterPro" id="IPR001647">
    <property type="entry name" value="HTH_TetR"/>
</dbReference>
<dbReference type="InterPro" id="IPR036271">
    <property type="entry name" value="Tet_transcr_reg_TetR-rel_C_sf"/>
</dbReference>
<dbReference type="InterPro" id="IPR009057">
    <property type="entry name" value="Homeodomain-like_sf"/>
</dbReference>
<evidence type="ECO:0000313" key="7">
    <source>
        <dbReference type="Proteomes" id="UP001597044"/>
    </source>
</evidence>
<organism evidence="6 7">
    <name type="scientific">Paraperlucidibaca wandonensis</name>
    <dbReference type="NCBI Taxonomy" id="1268273"/>
    <lineage>
        <taxon>Bacteria</taxon>
        <taxon>Pseudomonadati</taxon>
        <taxon>Pseudomonadota</taxon>
        <taxon>Gammaproteobacteria</taxon>
        <taxon>Moraxellales</taxon>
        <taxon>Moraxellaceae</taxon>
        <taxon>Paraperlucidibaca</taxon>
    </lineage>
</organism>
<keyword evidence="3" id="KW-0804">Transcription</keyword>
<evidence type="ECO:0000256" key="3">
    <source>
        <dbReference type="ARBA" id="ARBA00023163"/>
    </source>
</evidence>
<keyword evidence="7" id="KW-1185">Reference proteome</keyword>
<dbReference type="PANTHER" id="PTHR47752:SF1">
    <property type="entry name" value="HTH-TYPE TRANSCRIPTIONAL REPRESSOR FABR"/>
    <property type="match status" value="1"/>
</dbReference>
<accession>A0ABW3HIZ3</accession>
<dbReference type="SUPFAM" id="SSF46689">
    <property type="entry name" value="Homeodomain-like"/>
    <property type="match status" value="1"/>
</dbReference>
<proteinExistence type="predicted"/>
<dbReference type="PANTHER" id="PTHR47752">
    <property type="entry name" value="HTH-TYPE TRANSCRIPTIONAL REPRESSOR FABR"/>
    <property type="match status" value="1"/>
</dbReference>
<dbReference type="InterPro" id="IPR054129">
    <property type="entry name" value="DesT_TetR_C"/>
</dbReference>
<dbReference type="SUPFAM" id="SSF48498">
    <property type="entry name" value="Tetracyclin repressor-like, C-terminal domain"/>
    <property type="match status" value="1"/>
</dbReference>
<keyword evidence="1" id="KW-0805">Transcription regulation</keyword>
<gene>
    <name evidence="6" type="ORF">ACFQ0F_09990</name>
</gene>
<evidence type="ECO:0000259" key="5">
    <source>
        <dbReference type="PROSITE" id="PS50977"/>
    </source>
</evidence>
<dbReference type="Gene3D" id="1.10.357.10">
    <property type="entry name" value="Tetracycline Repressor, domain 2"/>
    <property type="match status" value="1"/>
</dbReference>
<evidence type="ECO:0000313" key="6">
    <source>
        <dbReference type="EMBL" id="MFD0950715.1"/>
    </source>
</evidence>
<dbReference type="PROSITE" id="PS50977">
    <property type="entry name" value="HTH_TETR_2"/>
    <property type="match status" value="1"/>
</dbReference>
<sequence>MALREEKKLQTRQALMDAALTLMHEGAGFSGLSLREVSRQAGLVPTGFYRHFPDLDALGEELAVEACRQLRVVMRQVRKKAQGGAAITESVTALVEFIRHNPLYFEFLARERAGGPPKVRETIHTQMRQFVAELAEDLQQWPIYTDFPRDDLAMLADLVVNTVIHLALDLLALPYVEDDAEQVLRTTKQLRLIMLGAHAWKPEKGA</sequence>
<protein>
    <submittedName>
        <fullName evidence="6">TetR family transcriptional regulator</fullName>
    </submittedName>
</protein>
<dbReference type="Gene3D" id="1.10.10.60">
    <property type="entry name" value="Homeodomain-like"/>
    <property type="match status" value="1"/>
</dbReference>
<dbReference type="Proteomes" id="UP001597044">
    <property type="component" value="Unassembled WGS sequence"/>
</dbReference>
<evidence type="ECO:0000256" key="2">
    <source>
        <dbReference type="ARBA" id="ARBA00023125"/>
    </source>
</evidence>
<dbReference type="InterPro" id="IPR050692">
    <property type="entry name" value="HTH_transcr_repressor_FabR"/>
</dbReference>
<evidence type="ECO:0000256" key="4">
    <source>
        <dbReference type="PROSITE-ProRule" id="PRU00335"/>
    </source>
</evidence>
<reference evidence="7" key="1">
    <citation type="journal article" date="2019" name="Int. J. Syst. Evol. Microbiol.">
        <title>The Global Catalogue of Microorganisms (GCM) 10K type strain sequencing project: providing services to taxonomists for standard genome sequencing and annotation.</title>
        <authorList>
            <consortium name="The Broad Institute Genomics Platform"/>
            <consortium name="The Broad Institute Genome Sequencing Center for Infectious Disease"/>
            <person name="Wu L."/>
            <person name="Ma J."/>
        </authorList>
    </citation>
    <scope>NUCLEOTIDE SEQUENCE [LARGE SCALE GENOMIC DNA]</scope>
    <source>
        <strain evidence="7">CCUG 63419</strain>
    </source>
</reference>
<dbReference type="RefSeq" id="WP_379071689.1">
    <property type="nucleotide sequence ID" value="NZ_JBHTIT010000001.1"/>
</dbReference>
<dbReference type="EMBL" id="JBHTIT010000001">
    <property type="protein sequence ID" value="MFD0950715.1"/>
    <property type="molecule type" value="Genomic_DNA"/>
</dbReference>
<feature type="DNA-binding region" description="H-T-H motif" evidence="4">
    <location>
        <begin position="33"/>
        <end position="52"/>
    </location>
</feature>
<comment type="caution">
    <text evidence="6">The sequence shown here is derived from an EMBL/GenBank/DDBJ whole genome shotgun (WGS) entry which is preliminary data.</text>
</comment>